<dbReference type="EMBL" id="UOEH01000116">
    <property type="protein sequence ID" value="VAV93429.1"/>
    <property type="molecule type" value="Genomic_DNA"/>
</dbReference>
<feature type="non-terminal residue" evidence="12">
    <location>
        <position position="217"/>
    </location>
</feature>
<dbReference type="InterPro" id="IPR016185">
    <property type="entry name" value="PreATP-grasp_dom_sf"/>
</dbReference>
<keyword evidence="6" id="KW-0547">Nucleotide-binding</keyword>
<protein>
    <submittedName>
        <fullName evidence="12">Glutathione synthetase</fullName>
        <ecNumber evidence="12">6.3.2.3</ecNumber>
    </submittedName>
</protein>
<proteinExistence type="inferred from homology"/>
<keyword evidence="8" id="KW-0460">Magnesium</keyword>
<evidence type="ECO:0000256" key="5">
    <source>
        <dbReference type="ARBA" id="ARBA00022723"/>
    </source>
</evidence>
<evidence type="ECO:0000256" key="7">
    <source>
        <dbReference type="ARBA" id="ARBA00022840"/>
    </source>
</evidence>
<dbReference type="PANTHER" id="PTHR21621">
    <property type="entry name" value="RIBOSOMAL PROTEIN S6 MODIFICATION PROTEIN"/>
    <property type="match status" value="1"/>
</dbReference>
<dbReference type="InterPro" id="IPR004218">
    <property type="entry name" value="GSHS_ATP-bd"/>
</dbReference>
<dbReference type="AlphaFoldDB" id="A0A3B0RNE2"/>
<evidence type="ECO:0000256" key="6">
    <source>
        <dbReference type="ARBA" id="ARBA00022741"/>
    </source>
</evidence>
<keyword evidence="9" id="KW-0464">Manganese</keyword>
<feature type="domain" description="Prokaryotic glutathione synthetase N-terminal" evidence="10">
    <location>
        <begin position="2"/>
        <end position="120"/>
    </location>
</feature>
<dbReference type="PANTHER" id="PTHR21621:SF4">
    <property type="entry name" value="GLUTATHIONE SYNTHETASE"/>
    <property type="match status" value="1"/>
</dbReference>
<dbReference type="Pfam" id="PF02955">
    <property type="entry name" value="GSH-S_ATP"/>
    <property type="match status" value="1"/>
</dbReference>
<evidence type="ECO:0000259" key="11">
    <source>
        <dbReference type="Pfam" id="PF02955"/>
    </source>
</evidence>
<reference evidence="12" key="1">
    <citation type="submission" date="2018-06" db="EMBL/GenBank/DDBJ databases">
        <authorList>
            <person name="Zhirakovskaya E."/>
        </authorList>
    </citation>
    <scope>NUCLEOTIDE SEQUENCE</scope>
</reference>
<comment type="cofactor">
    <cofactor evidence="2">
        <name>Mg(2+)</name>
        <dbReference type="ChEBI" id="CHEBI:18420"/>
    </cofactor>
</comment>
<dbReference type="GO" id="GO:0046872">
    <property type="term" value="F:metal ion binding"/>
    <property type="evidence" value="ECO:0007669"/>
    <property type="project" value="UniProtKB-KW"/>
</dbReference>
<evidence type="ECO:0000256" key="1">
    <source>
        <dbReference type="ARBA" id="ARBA00001936"/>
    </source>
</evidence>
<keyword evidence="5" id="KW-0479">Metal-binding</keyword>
<dbReference type="Gene3D" id="3.40.50.20">
    <property type="match status" value="1"/>
</dbReference>
<dbReference type="GO" id="GO:0005737">
    <property type="term" value="C:cytoplasm"/>
    <property type="evidence" value="ECO:0007669"/>
    <property type="project" value="TreeGrafter"/>
</dbReference>
<dbReference type="GO" id="GO:0004363">
    <property type="term" value="F:glutathione synthase activity"/>
    <property type="evidence" value="ECO:0007669"/>
    <property type="project" value="UniProtKB-EC"/>
</dbReference>
<dbReference type="EC" id="6.3.2.3" evidence="12"/>
<comment type="cofactor">
    <cofactor evidence="1">
        <name>Mn(2+)</name>
        <dbReference type="ChEBI" id="CHEBI:29035"/>
    </cofactor>
</comment>
<dbReference type="SUPFAM" id="SSF56059">
    <property type="entry name" value="Glutathione synthetase ATP-binding domain-like"/>
    <property type="match status" value="1"/>
</dbReference>
<evidence type="ECO:0000256" key="8">
    <source>
        <dbReference type="ARBA" id="ARBA00022842"/>
    </source>
</evidence>
<dbReference type="InterPro" id="IPR004215">
    <property type="entry name" value="GSHS_N"/>
</dbReference>
<evidence type="ECO:0000259" key="10">
    <source>
        <dbReference type="Pfam" id="PF02951"/>
    </source>
</evidence>
<feature type="domain" description="Prokaryotic glutathione synthetase ATP-binding" evidence="11">
    <location>
        <begin position="124"/>
        <end position="217"/>
    </location>
</feature>
<gene>
    <name evidence="12" type="ORF">MNBD_ALPHA05-2047</name>
</gene>
<dbReference type="InterPro" id="IPR013815">
    <property type="entry name" value="ATP_grasp_subdomain_1"/>
</dbReference>
<evidence type="ECO:0000256" key="2">
    <source>
        <dbReference type="ARBA" id="ARBA00001946"/>
    </source>
</evidence>
<name>A0A3B0RNE2_9ZZZZ</name>
<evidence type="ECO:0000256" key="9">
    <source>
        <dbReference type="ARBA" id="ARBA00023211"/>
    </source>
</evidence>
<keyword evidence="7" id="KW-0067">ATP-binding</keyword>
<dbReference type="GO" id="GO:0005524">
    <property type="term" value="F:ATP binding"/>
    <property type="evidence" value="ECO:0007669"/>
    <property type="project" value="UniProtKB-KW"/>
</dbReference>
<keyword evidence="4" id="KW-0317">Glutathione biosynthesis</keyword>
<sequence length="217" mass="24342">MLKIAFQMDPIDAVDVNADTSFDMAFEANARGHEIWVYGPASLQLYSGDVRARAQRIDRMSRTQGDHATLAAPELVDLRSFDVVLIRQDPPYDMAYITAAQILERLQPGVMVLNDPRAIRDAPEKLFVTDFQDLTPPTLITRDIAAIRAFRAEHGDMILKPLYGNGGAGVFHIRPEDGNFNALLELFEQMFREPIIAQKFLPSVTEGDKRIILLDGE</sequence>
<evidence type="ECO:0000256" key="4">
    <source>
        <dbReference type="ARBA" id="ARBA00022684"/>
    </source>
</evidence>
<dbReference type="Gene3D" id="3.30.1490.20">
    <property type="entry name" value="ATP-grasp fold, A domain"/>
    <property type="match status" value="1"/>
</dbReference>
<evidence type="ECO:0000313" key="12">
    <source>
        <dbReference type="EMBL" id="VAV93429.1"/>
    </source>
</evidence>
<accession>A0A3B0RNE2</accession>
<keyword evidence="3 12" id="KW-0436">Ligase</keyword>
<dbReference type="InterPro" id="IPR006284">
    <property type="entry name" value="Glut_synth_pro"/>
</dbReference>
<organism evidence="12">
    <name type="scientific">hydrothermal vent metagenome</name>
    <dbReference type="NCBI Taxonomy" id="652676"/>
    <lineage>
        <taxon>unclassified sequences</taxon>
        <taxon>metagenomes</taxon>
        <taxon>ecological metagenomes</taxon>
    </lineage>
</organism>
<dbReference type="Pfam" id="PF02951">
    <property type="entry name" value="GSH-S_N"/>
    <property type="match status" value="1"/>
</dbReference>
<dbReference type="HAMAP" id="MF_00162">
    <property type="entry name" value="GSH_S"/>
    <property type="match status" value="1"/>
</dbReference>
<dbReference type="SUPFAM" id="SSF52440">
    <property type="entry name" value="PreATP-grasp domain"/>
    <property type="match status" value="1"/>
</dbReference>
<evidence type="ECO:0000256" key="3">
    <source>
        <dbReference type="ARBA" id="ARBA00022598"/>
    </source>
</evidence>